<dbReference type="PROSITE" id="PS50893">
    <property type="entry name" value="ABC_TRANSPORTER_2"/>
    <property type="match status" value="1"/>
</dbReference>
<dbReference type="PANTHER" id="PTHR42794">
    <property type="entry name" value="HEMIN IMPORT ATP-BINDING PROTEIN HMUV"/>
    <property type="match status" value="1"/>
</dbReference>
<evidence type="ECO:0000313" key="7">
    <source>
        <dbReference type="EMBL" id="MDB6178243.1"/>
    </source>
</evidence>
<dbReference type="InterPro" id="IPR003439">
    <property type="entry name" value="ABC_transporter-like_ATP-bd"/>
</dbReference>
<organism evidence="7 8">
    <name type="scientific">Paracoccus onchidii</name>
    <dbReference type="NCBI Taxonomy" id="3017813"/>
    <lineage>
        <taxon>Bacteria</taxon>
        <taxon>Pseudomonadati</taxon>
        <taxon>Pseudomonadota</taxon>
        <taxon>Alphaproteobacteria</taxon>
        <taxon>Rhodobacterales</taxon>
        <taxon>Paracoccaceae</taxon>
        <taxon>Paracoccus</taxon>
    </lineage>
</organism>
<dbReference type="PANTHER" id="PTHR42794:SF1">
    <property type="entry name" value="HEMIN IMPORT ATP-BINDING PROTEIN HMUV"/>
    <property type="match status" value="1"/>
</dbReference>
<evidence type="ECO:0000256" key="4">
    <source>
        <dbReference type="ARBA" id="ARBA00022967"/>
    </source>
</evidence>
<name>A0ABT4ZFU5_9RHOB</name>
<dbReference type="Gene3D" id="3.40.50.300">
    <property type="entry name" value="P-loop containing nucleotide triphosphate hydrolases"/>
    <property type="match status" value="1"/>
</dbReference>
<reference evidence="7" key="1">
    <citation type="submission" date="2022-12" db="EMBL/GenBank/DDBJ databases">
        <title>Paracoccus onchidii sp. nov., isolated from a marine invertebrate from the South China Sea.</title>
        <authorList>
            <person name="Xu S."/>
            <person name="Liu Z."/>
            <person name="Xu Y."/>
        </authorList>
    </citation>
    <scope>NUCLEOTIDE SEQUENCE</scope>
    <source>
        <strain evidence="7">Z330</strain>
    </source>
</reference>
<gene>
    <name evidence="7" type="ORF">PAF17_12130</name>
</gene>
<dbReference type="Pfam" id="PF00005">
    <property type="entry name" value="ABC_tran"/>
    <property type="match status" value="1"/>
</dbReference>
<dbReference type="CDD" id="cd03214">
    <property type="entry name" value="ABC_Iron-Siderophores_B12_Hemin"/>
    <property type="match status" value="1"/>
</dbReference>
<comment type="caution">
    <text evidence="7">The sequence shown here is derived from an EMBL/GenBank/DDBJ whole genome shotgun (WGS) entry which is preliminary data.</text>
</comment>
<evidence type="ECO:0000256" key="2">
    <source>
        <dbReference type="ARBA" id="ARBA00022741"/>
    </source>
</evidence>
<dbReference type="RefSeq" id="WP_271889365.1">
    <property type="nucleotide sequence ID" value="NZ_JAQBIE010000014.1"/>
</dbReference>
<evidence type="ECO:0000256" key="5">
    <source>
        <dbReference type="ARBA" id="ARBA00037066"/>
    </source>
</evidence>
<dbReference type="SMART" id="SM00382">
    <property type="entry name" value="AAA"/>
    <property type="match status" value="1"/>
</dbReference>
<keyword evidence="3 7" id="KW-0067">ATP-binding</keyword>
<evidence type="ECO:0000259" key="6">
    <source>
        <dbReference type="PROSITE" id="PS50893"/>
    </source>
</evidence>
<dbReference type="InterPro" id="IPR003593">
    <property type="entry name" value="AAA+_ATPase"/>
</dbReference>
<dbReference type="EMBL" id="JAQBIE010000014">
    <property type="protein sequence ID" value="MDB6178243.1"/>
    <property type="molecule type" value="Genomic_DNA"/>
</dbReference>
<comment type="function">
    <text evidence="5">Part of the ABC transporter complex HmuTUV involved in hemin import. Responsible for energy coupling to the transport system.</text>
</comment>
<keyword evidence="4" id="KW-1278">Translocase</keyword>
<dbReference type="GO" id="GO:0005524">
    <property type="term" value="F:ATP binding"/>
    <property type="evidence" value="ECO:0007669"/>
    <property type="project" value="UniProtKB-KW"/>
</dbReference>
<evidence type="ECO:0000256" key="3">
    <source>
        <dbReference type="ARBA" id="ARBA00022840"/>
    </source>
</evidence>
<keyword evidence="2" id="KW-0547">Nucleotide-binding</keyword>
<feature type="domain" description="ABC transporter" evidence="6">
    <location>
        <begin position="4"/>
        <end position="230"/>
    </location>
</feature>
<dbReference type="SUPFAM" id="SSF52540">
    <property type="entry name" value="P-loop containing nucleoside triphosphate hydrolases"/>
    <property type="match status" value="1"/>
</dbReference>
<dbReference type="Proteomes" id="UP001165641">
    <property type="component" value="Unassembled WGS sequence"/>
</dbReference>
<sequence length="258" mass="27511">MVRLALEGLGARYGKRSIISDATTPWIEGGSLTALVGANAAGKSTLFRRIAGQMGGSGSVRLSGADQNDLRYMPQDTAMTAALTVYESVILALKQGASGWRLSAQELASVDHVLHRFGIAHLATRQLPELSGGQRQSVSIAQTLVTRPKIVLMDEPTSALDLYRQFEILEALRRYAVDTGAVVVLALHDLNQVMRSCATTIALAQGRIVAAGDTLEVLTPDLIRQLYGIDSRVERCSRGSPMMIVDGPSSSAHAAGHC</sequence>
<protein>
    <submittedName>
        <fullName evidence="7">ABC transporter ATP-binding protein</fullName>
    </submittedName>
</protein>
<keyword evidence="8" id="KW-1185">Reference proteome</keyword>
<dbReference type="InterPro" id="IPR027417">
    <property type="entry name" value="P-loop_NTPase"/>
</dbReference>
<accession>A0ABT4ZFU5</accession>
<keyword evidence="1" id="KW-0813">Transport</keyword>
<proteinExistence type="predicted"/>
<evidence type="ECO:0000256" key="1">
    <source>
        <dbReference type="ARBA" id="ARBA00022448"/>
    </source>
</evidence>
<evidence type="ECO:0000313" key="8">
    <source>
        <dbReference type="Proteomes" id="UP001165641"/>
    </source>
</evidence>